<keyword evidence="3" id="KW-1185">Reference proteome</keyword>
<organism evidence="2 3">
    <name type="scientific">Pleurotus ostreatus</name>
    <name type="common">Oyster mushroom</name>
    <name type="synonym">White-rot fungus</name>
    <dbReference type="NCBI Taxonomy" id="5322"/>
    <lineage>
        <taxon>Eukaryota</taxon>
        <taxon>Fungi</taxon>
        <taxon>Dikarya</taxon>
        <taxon>Basidiomycota</taxon>
        <taxon>Agaricomycotina</taxon>
        <taxon>Agaricomycetes</taxon>
        <taxon>Agaricomycetidae</taxon>
        <taxon>Agaricales</taxon>
        <taxon>Pleurotineae</taxon>
        <taxon>Pleurotaceae</taxon>
        <taxon>Pleurotus</taxon>
    </lineage>
</organism>
<feature type="compositionally biased region" description="Basic and acidic residues" evidence="1">
    <location>
        <begin position="243"/>
        <end position="252"/>
    </location>
</feature>
<reference evidence="2" key="1">
    <citation type="submission" date="2019-07" db="EMBL/GenBank/DDBJ databases">
        <authorList>
            <person name="Palmer J.M."/>
        </authorList>
    </citation>
    <scope>NUCLEOTIDE SEQUENCE</scope>
    <source>
        <strain evidence="2">PC9</strain>
    </source>
</reference>
<feature type="compositionally biased region" description="Basic and acidic residues" evidence="1">
    <location>
        <begin position="728"/>
        <end position="739"/>
    </location>
</feature>
<feature type="compositionally biased region" description="Low complexity" evidence="1">
    <location>
        <begin position="18"/>
        <end position="31"/>
    </location>
</feature>
<feature type="compositionally biased region" description="Basic and acidic residues" evidence="1">
    <location>
        <begin position="1069"/>
        <end position="1088"/>
    </location>
</feature>
<feature type="compositionally biased region" description="Basic residues" evidence="1">
    <location>
        <begin position="1169"/>
        <end position="1179"/>
    </location>
</feature>
<feature type="compositionally biased region" description="Polar residues" evidence="1">
    <location>
        <begin position="1501"/>
        <end position="1514"/>
    </location>
</feature>
<dbReference type="EMBL" id="JACETU010000010">
    <property type="protein sequence ID" value="KAF7419585.1"/>
    <property type="molecule type" value="Genomic_DNA"/>
</dbReference>
<feature type="region of interest" description="Disordered" evidence="1">
    <location>
        <begin position="1016"/>
        <end position="1251"/>
    </location>
</feature>
<name>A0A8H7DME6_PLEOS</name>
<protein>
    <submittedName>
        <fullName evidence="2">Uncharacterized protein</fullName>
    </submittedName>
</protein>
<feature type="region of interest" description="Disordered" evidence="1">
    <location>
        <begin position="1637"/>
        <end position="1667"/>
    </location>
</feature>
<feature type="region of interest" description="Disordered" evidence="1">
    <location>
        <begin position="646"/>
        <end position="692"/>
    </location>
</feature>
<feature type="compositionally biased region" description="Basic residues" evidence="1">
    <location>
        <begin position="1324"/>
        <end position="1338"/>
    </location>
</feature>
<feature type="compositionally biased region" description="Basic and acidic residues" evidence="1">
    <location>
        <begin position="771"/>
        <end position="786"/>
    </location>
</feature>
<feature type="compositionally biased region" description="Acidic residues" evidence="1">
    <location>
        <begin position="1347"/>
        <end position="1362"/>
    </location>
</feature>
<feature type="region of interest" description="Disordered" evidence="1">
    <location>
        <begin position="225"/>
        <end position="287"/>
    </location>
</feature>
<feature type="compositionally biased region" description="Low complexity" evidence="1">
    <location>
        <begin position="362"/>
        <end position="383"/>
    </location>
</feature>
<feature type="region of interest" description="Disordered" evidence="1">
    <location>
        <begin position="362"/>
        <end position="436"/>
    </location>
</feature>
<sequence>MAPRQPIISRTDSHDTSRSSTQSTQSFDSHSISMAPSEPTSDERPDLGAAFSTVIRELAYMMQPPLREVVMRHNAQMRDDTTEDSEEGQTHDSYTYTPSAFERARRAGNSADMQEEEANNSTVWDNRRIASYLASHTPSFTPSQTEPEYMAGDVSSYPHSTPRTILQSAFLAKHSSPIRESFTPADDHDAYSSPFPHQAYEHHDYHSSIINDWESRQLATTMPYIESRSQSQNPSSHNAGDIEEGRAVEIRDTLSSLRSNSLPSSTPDREALPSPPPSAPREAFSPTDYSSNIVNIHLHVNPVSATPDFPPSASEIPLSTFDYLGPTIRSIRPLRHSASDDIVNDVSEDPLSVRVPSLDLRSQNLLSSPRSSSSRQSSSIQRSTGPSPQGSSGEAYFRDDSETVPIASSIDSGVLSRTEDEDEYSEDEEAQEQRRHTAALRHIVRSGGLDLVREESTEGGVRHEVIRPLILREDSSASDLVLPIEYSGHTKQGSGASGVSSSGSTLSSRNNTLSGSLTISGNGTLHFPNPRRPYTPPAYREGHTSGGNEGGFYRAYNDLNSVNYAPDSTVDEFVDEYRQVDGGGESTSFDPDGSFDDNVEYPPESESQSEEDLEYVEERDSLVDDVSSGRPNGNVYIGGRDSVMARSLPNLGRGGPDEDEPNEHPQIIGDVKKRSPHVSLVHTSPNPNPSLGYLDAALAYLAAEREKVTKGRSTGVGKDAPLDAGASKGKEKEREHFDDLVDDDENIRQQDFRNGGLGILGISGSGGLSDSGKDSRNGWRDILEPRRRSRRKRSDSPSNSTHKSKSSRASTASTAATILPPGSSWSRAKFTAPEHPPSGSKTPKSSKKSKDNTRSPAKTLYNKPSLEVDTTTSPSSPLSSLNLSIRLPSFVTALTPTGTLTSGGENVRGYGIFGPRDRDDDDDDDAGSTKANVKGKSKDKGKGNKDGRSPKGKKSSKILVPRILKRPAIPFPTAVSATSLEEPDEKLDLDATPVMASAPFFSEPVTPSGRRLLAHSRVETLHSAPVPAATASDQEHSTLSSDADESSGLGGDDADDDFHTTGTEGFGSHSDRIPIHRAKSAEGYDRGALEGPSWQQRLLNEHKSRQENKRSRKSSQVRSGGRNSEQVPIKDFVAQRDSHFPDAPGTTFPNNGLNIRDGQQGTNPPKGSKVAKKANHKRHSSDFGRPGNAGKRSLLHARSSPLLRPSEVLAGSDPSHSGGASEGQTRPKPQSQPAANLDKFDVHGGAGLSDADTRRIAQLRVLGQKLRKAFPEDVKSLDQVAILGARKGGKSSTDSRGSGKESTKGSGRDSDRFGQREELGERGSRKRKRSRTRTRRRKIGDAKSVDDVEGVDDADDAGDEDEEEDIIWDGGFIDTRGPLPNANDPPVHIFIDHSNILFGLLNYLRRHPRPFLPTTKHFTKHLSHAALTLLLERGRPIAKRVMVASSPLYQPMEGALRLGYEVHIFKRVPHDDPPANAATDGSDRQPNGVSVQKDKGHRRQISGSTSTESDQANFSRGFLRNNGGGKPRLLTNNSAPVSSSSPSSFAGNRSSLQPQKIRYREQGVDELLQLKLSQVLLRTEAPVPGSTIVLATGDGNAGQFNEEGFVEPVRIALQRGWKVELYAWEDGLSRTWRREFGDSSRANGKKGVSKGKGGDEDSSEVHTDDKGYGDRFRIIGMEKFGGELVEADGWDLGTVPSLVTTD</sequence>
<evidence type="ECO:0000313" key="2">
    <source>
        <dbReference type="EMBL" id="KAF7419585.1"/>
    </source>
</evidence>
<feature type="compositionally biased region" description="Low complexity" evidence="1">
    <location>
        <begin position="1532"/>
        <end position="1551"/>
    </location>
</feature>
<feature type="compositionally biased region" description="Acidic residues" evidence="1">
    <location>
        <begin position="419"/>
        <end position="430"/>
    </location>
</feature>
<feature type="compositionally biased region" description="Basic and acidic residues" evidence="1">
    <location>
        <begin position="1297"/>
        <end position="1323"/>
    </location>
</feature>
<feature type="compositionally biased region" description="Low complexity" evidence="1">
    <location>
        <begin position="796"/>
        <end position="817"/>
    </location>
</feature>
<dbReference type="VEuPathDB" id="FungiDB:PC9H_002176"/>
<feature type="compositionally biased region" description="Polar residues" evidence="1">
    <location>
        <begin position="1222"/>
        <end position="1234"/>
    </location>
</feature>
<feature type="region of interest" description="Disordered" evidence="1">
    <location>
        <begin position="1286"/>
        <end position="1362"/>
    </location>
</feature>
<feature type="region of interest" description="Disordered" evidence="1">
    <location>
        <begin position="896"/>
        <end position="991"/>
    </location>
</feature>
<feature type="compositionally biased region" description="Gly residues" evidence="1">
    <location>
        <begin position="755"/>
        <end position="769"/>
    </location>
</feature>
<evidence type="ECO:0000256" key="1">
    <source>
        <dbReference type="SAM" id="MobiDB-lite"/>
    </source>
</evidence>
<feature type="compositionally biased region" description="Low complexity" evidence="1">
    <location>
        <begin position="870"/>
        <end position="883"/>
    </location>
</feature>
<gene>
    <name evidence="2" type="ORF">PC9H_002176</name>
</gene>
<accession>A0A8H7DME6</accession>
<feature type="compositionally biased region" description="Low complexity" evidence="1">
    <location>
        <begin position="493"/>
        <end position="518"/>
    </location>
</feature>
<feature type="compositionally biased region" description="Low complexity" evidence="1">
    <location>
        <begin position="254"/>
        <end position="265"/>
    </location>
</feature>
<feature type="region of interest" description="Disordered" evidence="1">
    <location>
        <begin position="707"/>
        <end position="883"/>
    </location>
</feature>
<feature type="region of interest" description="Disordered" evidence="1">
    <location>
        <begin position="1469"/>
        <end position="1553"/>
    </location>
</feature>
<feature type="compositionally biased region" description="Basic and acidic residues" evidence="1">
    <location>
        <begin position="936"/>
        <end position="949"/>
    </location>
</feature>
<feature type="compositionally biased region" description="Polar residues" evidence="1">
    <location>
        <begin position="1116"/>
        <end position="1126"/>
    </location>
</feature>
<dbReference type="GeneID" id="59372017"/>
<evidence type="ECO:0000313" key="3">
    <source>
        <dbReference type="Proteomes" id="UP000623687"/>
    </source>
</evidence>
<feature type="region of interest" description="Disordered" evidence="1">
    <location>
        <begin position="488"/>
        <end position="551"/>
    </location>
</feature>
<dbReference type="Proteomes" id="UP000623687">
    <property type="component" value="Unassembled WGS sequence"/>
</dbReference>
<feature type="compositionally biased region" description="Polar residues" evidence="1">
    <location>
        <begin position="227"/>
        <end position="238"/>
    </location>
</feature>
<feature type="compositionally biased region" description="Polar residues" evidence="1">
    <location>
        <begin position="1147"/>
        <end position="1165"/>
    </location>
</feature>
<comment type="caution">
    <text evidence="2">The sequence shown here is derived from an EMBL/GenBank/DDBJ whole genome shotgun (WGS) entry which is preliminary data.</text>
</comment>
<feature type="region of interest" description="Disordered" evidence="1">
    <location>
        <begin position="580"/>
        <end position="612"/>
    </location>
</feature>
<feature type="compositionally biased region" description="Basic and acidic residues" evidence="1">
    <location>
        <begin position="1652"/>
        <end position="1667"/>
    </location>
</feature>
<dbReference type="CDD" id="cd18724">
    <property type="entry name" value="PIN_LabA-like"/>
    <property type="match status" value="1"/>
</dbReference>
<feature type="region of interest" description="Disordered" evidence="1">
    <location>
        <begin position="1"/>
        <end position="49"/>
    </location>
</feature>
<dbReference type="OrthoDB" id="2998131at2759"/>
<dbReference type="RefSeq" id="XP_036626439.1">
    <property type="nucleotide sequence ID" value="XM_036771818.1"/>
</dbReference>
<feature type="compositionally biased region" description="Basic and acidic residues" evidence="1">
    <location>
        <begin position="1099"/>
        <end position="1109"/>
    </location>
</feature>
<proteinExistence type="predicted"/>